<comment type="similarity">
    <text evidence="1">Belongs to the UDPGP type 1 family.</text>
</comment>
<dbReference type="KEGG" id="plon:Pla110_39510"/>
<evidence type="ECO:0000313" key="4">
    <source>
        <dbReference type="EMBL" id="QDU82196.1"/>
    </source>
</evidence>
<name>A0A518CSK4_9PLAN</name>
<dbReference type="OrthoDB" id="9806910at2"/>
<dbReference type="AlphaFoldDB" id="A0A518CSK4"/>
<keyword evidence="2 4" id="KW-0808">Transferase</keyword>
<keyword evidence="5" id="KW-1185">Reference proteome</keyword>
<dbReference type="EC" id="2.7.7.-" evidence="4"/>
<evidence type="ECO:0000313" key="5">
    <source>
        <dbReference type="Proteomes" id="UP000317178"/>
    </source>
</evidence>
<dbReference type="SUPFAM" id="SSF53448">
    <property type="entry name" value="Nucleotide-diphospho-sugar transferases"/>
    <property type="match status" value="1"/>
</dbReference>
<dbReference type="EMBL" id="CP036281">
    <property type="protein sequence ID" value="QDU82196.1"/>
    <property type="molecule type" value="Genomic_DNA"/>
</dbReference>
<dbReference type="InterPro" id="IPR039741">
    <property type="entry name" value="UDP-sugar_pyrophosphorylase"/>
</dbReference>
<proteinExistence type="inferred from homology"/>
<sequence length="475" mass="52081">MILGKKTDLMPAADIEQRLASANQQHLLKWWGELTEEQQATFQNQLESIDFELISRLLDKGAGEDEEPLSEKAQRATPPRNLVRLADLENNFDLAVEADKKGRELLAAGKVGVVLVAGGQGTRLGFDQPKGMYPIGPVTDRTLFQIMFEQVQARSRQAGKPIPYLIMTSDATDAETRSYLHSQDYFGLDEKDVLFFKQGTMPAVDDQTGKLLLAEKGALSVTPDGHGGMLGALLKAELFEELEKRGIEYLYYHQVDNPTATIADPLFLGLHALRESELSTKVIAKVDAAEKTGVVVDVDGETQIIEYSDMPTEVSEKLNDDGSLTHWAGNTAIHAFDVAFLKRIAESADGLPFHVAHKKVAYLGENGELVSPSEPNAYKFERFIFDALPMAKNALVLEADRMKEFNPVKNADGNDSPQTCKAALTIIAMDWLTTAGAEIASDTTIEISPLFAVEPADLDGKIEPGTRYSGEVILK</sequence>
<evidence type="ECO:0000256" key="3">
    <source>
        <dbReference type="ARBA" id="ARBA00022695"/>
    </source>
</evidence>
<accession>A0A518CSK4</accession>
<dbReference type="PANTHER" id="PTHR11952">
    <property type="entry name" value="UDP- GLUCOSE PYROPHOSPHORYLASE"/>
    <property type="match status" value="1"/>
</dbReference>
<evidence type="ECO:0000256" key="2">
    <source>
        <dbReference type="ARBA" id="ARBA00022679"/>
    </source>
</evidence>
<dbReference type="Pfam" id="PF01704">
    <property type="entry name" value="UDPGP"/>
    <property type="match status" value="1"/>
</dbReference>
<organism evidence="4 5">
    <name type="scientific">Polystyrenella longa</name>
    <dbReference type="NCBI Taxonomy" id="2528007"/>
    <lineage>
        <taxon>Bacteria</taxon>
        <taxon>Pseudomonadati</taxon>
        <taxon>Planctomycetota</taxon>
        <taxon>Planctomycetia</taxon>
        <taxon>Planctomycetales</taxon>
        <taxon>Planctomycetaceae</taxon>
        <taxon>Polystyrenella</taxon>
    </lineage>
</organism>
<dbReference type="GO" id="GO:0070569">
    <property type="term" value="F:uridylyltransferase activity"/>
    <property type="evidence" value="ECO:0007669"/>
    <property type="project" value="InterPro"/>
</dbReference>
<reference evidence="4 5" key="1">
    <citation type="submission" date="2019-02" db="EMBL/GenBank/DDBJ databases">
        <title>Deep-cultivation of Planctomycetes and their phenomic and genomic characterization uncovers novel biology.</title>
        <authorList>
            <person name="Wiegand S."/>
            <person name="Jogler M."/>
            <person name="Boedeker C."/>
            <person name="Pinto D."/>
            <person name="Vollmers J."/>
            <person name="Rivas-Marin E."/>
            <person name="Kohn T."/>
            <person name="Peeters S.H."/>
            <person name="Heuer A."/>
            <person name="Rast P."/>
            <person name="Oberbeckmann S."/>
            <person name="Bunk B."/>
            <person name="Jeske O."/>
            <person name="Meyerdierks A."/>
            <person name="Storesund J.E."/>
            <person name="Kallscheuer N."/>
            <person name="Luecker S."/>
            <person name="Lage O.M."/>
            <person name="Pohl T."/>
            <person name="Merkel B.J."/>
            <person name="Hornburger P."/>
            <person name="Mueller R.-W."/>
            <person name="Bruemmer F."/>
            <person name="Labrenz M."/>
            <person name="Spormann A.M."/>
            <person name="Op den Camp H."/>
            <person name="Overmann J."/>
            <person name="Amann R."/>
            <person name="Jetten M.S.M."/>
            <person name="Mascher T."/>
            <person name="Medema M.H."/>
            <person name="Devos D.P."/>
            <person name="Kaster A.-K."/>
            <person name="Ovreas L."/>
            <person name="Rohde M."/>
            <person name="Galperin M.Y."/>
            <person name="Jogler C."/>
        </authorList>
    </citation>
    <scope>NUCLEOTIDE SEQUENCE [LARGE SCALE GENOMIC DNA]</scope>
    <source>
        <strain evidence="4 5">Pla110</strain>
    </source>
</reference>
<dbReference type="InterPro" id="IPR029044">
    <property type="entry name" value="Nucleotide-diphossugar_trans"/>
</dbReference>
<dbReference type="Proteomes" id="UP000317178">
    <property type="component" value="Chromosome"/>
</dbReference>
<keyword evidence="3 4" id="KW-0548">Nucleotidyltransferase</keyword>
<dbReference type="InterPro" id="IPR002618">
    <property type="entry name" value="UDPGP_fam"/>
</dbReference>
<gene>
    <name evidence="4" type="ORF">Pla110_39510</name>
</gene>
<dbReference type="CDD" id="cd04193">
    <property type="entry name" value="UDPGlcNAc_PPase"/>
    <property type="match status" value="1"/>
</dbReference>
<dbReference type="PANTHER" id="PTHR11952:SF2">
    <property type="entry name" value="LD24639P"/>
    <property type="match status" value="1"/>
</dbReference>
<protein>
    <submittedName>
        <fullName evidence="4">Putative uridylyltransferase</fullName>
        <ecNumber evidence="4">2.7.7.-</ecNumber>
    </submittedName>
</protein>
<dbReference type="Gene3D" id="3.90.550.10">
    <property type="entry name" value="Spore Coat Polysaccharide Biosynthesis Protein SpsA, Chain A"/>
    <property type="match status" value="1"/>
</dbReference>
<evidence type="ECO:0000256" key="1">
    <source>
        <dbReference type="ARBA" id="ARBA00010401"/>
    </source>
</evidence>